<reference evidence="1 2" key="1">
    <citation type="submission" date="2020-02" db="EMBL/GenBank/DDBJ databases">
        <title>Whole-genome analyses of novel actinobacteria.</title>
        <authorList>
            <person name="Sahin N."/>
        </authorList>
    </citation>
    <scope>NUCLEOTIDE SEQUENCE [LARGE SCALE GENOMIC DNA]</scope>
    <source>
        <strain evidence="1 2">A7024</strain>
    </source>
</reference>
<dbReference type="Proteomes" id="UP000481583">
    <property type="component" value="Unassembled WGS sequence"/>
</dbReference>
<sequence length="202" mass="22056">MAAQYGGLQGGRASVLVAYRQWVRRPNGTIKAGGSAFDVRLEEGPGGWEVTALHPARPGRAKREPGDLAQRVLAHDRIHLPPAAAADVRAGTLRPYPMRVLLALADDYEIDVSIVHTGHPRNVFGTTRLSDHTRMRAFDVWAVNGRRVIDAGTPGRLIDGFLRRAVAAGAYNVGGPRQLSGGSYFSDRVHRDHLHIAFNRDD</sequence>
<name>A0A6G4UEY7_9ACTN</name>
<proteinExistence type="predicted"/>
<dbReference type="AlphaFoldDB" id="A0A6G4UEY7"/>
<dbReference type="EMBL" id="JAAKZV010000487">
    <property type="protein sequence ID" value="NGN70358.1"/>
    <property type="molecule type" value="Genomic_DNA"/>
</dbReference>
<keyword evidence="2" id="KW-1185">Reference proteome</keyword>
<protein>
    <recommendedName>
        <fullName evidence="3">Extensin-like C-terminal domain-containing protein</fullName>
    </recommendedName>
</protein>
<organism evidence="1 2">
    <name type="scientific">Streptomyces coryli</name>
    <dbReference type="NCBI Taxonomy" id="1128680"/>
    <lineage>
        <taxon>Bacteria</taxon>
        <taxon>Bacillati</taxon>
        <taxon>Actinomycetota</taxon>
        <taxon>Actinomycetes</taxon>
        <taxon>Kitasatosporales</taxon>
        <taxon>Streptomycetaceae</taxon>
        <taxon>Streptomyces</taxon>
    </lineage>
</organism>
<comment type="caution">
    <text evidence="1">The sequence shown here is derived from an EMBL/GenBank/DDBJ whole genome shotgun (WGS) entry which is preliminary data.</text>
</comment>
<gene>
    <name evidence="1" type="ORF">G5C51_41560</name>
</gene>
<evidence type="ECO:0000313" key="1">
    <source>
        <dbReference type="EMBL" id="NGN70358.1"/>
    </source>
</evidence>
<accession>A0A6G4UEY7</accession>
<evidence type="ECO:0000313" key="2">
    <source>
        <dbReference type="Proteomes" id="UP000481583"/>
    </source>
</evidence>
<evidence type="ECO:0008006" key="3">
    <source>
        <dbReference type="Google" id="ProtNLM"/>
    </source>
</evidence>